<dbReference type="GeneID" id="92380397"/>
<dbReference type="EMBL" id="CZPT02000675">
    <property type="protein sequence ID" value="SCU67043.1"/>
    <property type="molecule type" value="Genomic_DNA"/>
</dbReference>
<evidence type="ECO:0000256" key="1">
    <source>
        <dbReference type="SAM" id="Coils"/>
    </source>
</evidence>
<evidence type="ECO:0000313" key="2">
    <source>
        <dbReference type="EMBL" id="SCU67043.1"/>
    </source>
</evidence>
<organism evidence="2 3">
    <name type="scientific">Trypanosoma equiperdum</name>
    <dbReference type="NCBI Taxonomy" id="5694"/>
    <lineage>
        <taxon>Eukaryota</taxon>
        <taxon>Discoba</taxon>
        <taxon>Euglenozoa</taxon>
        <taxon>Kinetoplastea</taxon>
        <taxon>Metakinetoplastina</taxon>
        <taxon>Trypanosomatida</taxon>
        <taxon>Trypanosomatidae</taxon>
        <taxon>Trypanosoma</taxon>
    </lineage>
</organism>
<evidence type="ECO:0000313" key="3">
    <source>
        <dbReference type="Proteomes" id="UP000195570"/>
    </source>
</evidence>
<reference evidence="2" key="1">
    <citation type="submission" date="2016-09" db="EMBL/GenBank/DDBJ databases">
        <authorList>
            <person name="Hebert L."/>
            <person name="Moumen B."/>
        </authorList>
    </citation>
    <scope>NUCLEOTIDE SEQUENCE [LARGE SCALE GENOMIC DNA]</scope>
    <source>
        <strain evidence="2">OVI</strain>
    </source>
</reference>
<gene>
    <name evidence="2" type="ORF">TEOVI_000646300</name>
</gene>
<dbReference type="RefSeq" id="XP_067078407.1">
    <property type="nucleotide sequence ID" value="XM_067222306.1"/>
</dbReference>
<keyword evidence="1" id="KW-0175">Coiled coil</keyword>
<sequence length="141" mass="16267">MDLLGSQIAAALEEGSRKRKRDVEEGCSALVSHVNSTLDVITTDVRNTLTEQHCEMEERVNRLMKMAGDFATAVDTWQKKASDSVCAVESQQQLLWELLQDVEKRAQERKKEMLKRQEQRMEELRTMLLERIQKAEASMQL</sequence>
<protein>
    <submittedName>
        <fullName evidence="2">Kinetoplastid kinetochore protein 16</fullName>
    </submittedName>
</protein>
<accession>A0A1G4I5L8</accession>
<proteinExistence type="predicted"/>
<dbReference type="VEuPathDB" id="TriTrypDB:TEOVI_000646300"/>
<comment type="caution">
    <text evidence="2">The sequence shown here is derived from an EMBL/GenBank/DDBJ whole genome shotgun (WGS) entry which is preliminary data.</text>
</comment>
<dbReference type="AlphaFoldDB" id="A0A1G4I5L8"/>
<feature type="coiled-coil region" evidence="1">
    <location>
        <begin position="99"/>
        <end position="134"/>
    </location>
</feature>
<keyword evidence="3" id="KW-1185">Reference proteome</keyword>
<dbReference type="Proteomes" id="UP000195570">
    <property type="component" value="Unassembled WGS sequence"/>
</dbReference>
<name>A0A1G4I5L8_TRYEQ</name>